<dbReference type="InterPro" id="IPR036612">
    <property type="entry name" value="KH_dom_type_1_sf"/>
</dbReference>
<comment type="similarity">
    <text evidence="1">Belongs to the polyribonucleotide nucleotidyltransferase family.</text>
</comment>
<accession>A0A554LSG1</accession>
<dbReference type="GO" id="GO:0005829">
    <property type="term" value="C:cytosol"/>
    <property type="evidence" value="ECO:0007669"/>
    <property type="project" value="TreeGrafter"/>
</dbReference>
<dbReference type="InterPro" id="IPR004088">
    <property type="entry name" value="KH_dom_type_1"/>
</dbReference>
<dbReference type="InterPro" id="IPR015848">
    <property type="entry name" value="PNPase_PH_RNA-bd_bac/org-type"/>
</dbReference>
<dbReference type="Pfam" id="PF03726">
    <property type="entry name" value="PNPase"/>
    <property type="match status" value="1"/>
</dbReference>
<protein>
    <recommendedName>
        <fullName evidence="2 6">Polyribonucleotide nucleotidyltransferase</fullName>
        <ecNumber evidence="2 6">2.7.7.8</ecNumber>
    </recommendedName>
</protein>
<dbReference type="EC" id="2.7.7.8" evidence="2 6"/>
<name>A0A554LSG1_9BACT</name>
<dbReference type="CDD" id="cd11364">
    <property type="entry name" value="RNase_PH_PNPase_2"/>
    <property type="match status" value="1"/>
</dbReference>
<dbReference type="InterPro" id="IPR015847">
    <property type="entry name" value="ExoRNase_PH_dom2"/>
</dbReference>
<dbReference type="Pfam" id="PF00013">
    <property type="entry name" value="KH_1"/>
    <property type="match status" value="1"/>
</dbReference>
<dbReference type="NCBIfam" id="NF008805">
    <property type="entry name" value="PRK11824.1"/>
    <property type="match status" value="1"/>
</dbReference>
<evidence type="ECO:0000256" key="6">
    <source>
        <dbReference type="NCBIfam" id="TIGR03591"/>
    </source>
</evidence>
<evidence type="ECO:0000256" key="4">
    <source>
        <dbReference type="ARBA" id="ARBA00022695"/>
    </source>
</evidence>
<dbReference type="InterPro" id="IPR012162">
    <property type="entry name" value="PNPase"/>
</dbReference>
<dbReference type="SMART" id="SM00316">
    <property type="entry name" value="S1"/>
    <property type="match status" value="1"/>
</dbReference>
<dbReference type="CDD" id="cd02393">
    <property type="entry name" value="KH-I_PNPase"/>
    <property type="match status" value="1"/>
</dbReference>
<dbReference type="FunFam" id="3.30.230.70:FF:000002">
    <property type="entry name" value="Polyribonucleotide nucleotidyltransferase"/>
    <property type="match status" value="1"/>
</dbReference>
<dbReference type="FunFam" id="3.30.230.70:FF:000001">
    <property type="entry name" value="Polyribonucleotide nucleotidyltransferase"/>
    <property type="match status" value="1"/>
</dbReference>
<dbReference type="SUPFAM" id="SSF55666">
    <property type="entry name" value="Ribonuclease PH domain 2-like"/>
    <property type="match status" value="2"/>
</dbReference>
<keyword evidence="5 7" id="KW-0694">RNA-binding</keyword>
<dbReference type="InterPro" id="IPR001247">
    <property type="entry name" value="ExoRNase_PH_dom1"/>
</dbReference>
<comment type="caution">
    <text evidence="9">The sequence shown here is derived from an EMBL/GenBank/DDBJ whole genome shotgun (WGS) entry which is preliminary data.</text>
</comment>
<dbReference type="PIRSF" id="PIRSF005499">
    <property type="entry name" value="PNPase"/>
    <property type="match status" value="1"/>
</dbReference>
<dbReference type="SUPFAM" id="SSF54791">
    <property type="entry name" value="Eukaryotic type KH-domain (KH-domain type I)"/>
    <property type="match status" value="1"/>
</dbReference>
<feature type="domain" description="S1 motif" evidence="8">
    <location>
        <begin position="608"/>
        <end position="653"/>
    </location>
</feature>
<dbReference type="AlphaFoldDB" id="A0A554LSG1"/>
<dbReference type="InterPro" id="IPR027408">
    <property type="entry name" value="PNPase/RNase_PH_dom_sf"/>
</dbReference>
<dbReference type="SUPFAM" id="SSF54211">
    <property type="entry name" value="Ribosomal protein S5 domain 2-like"/>
    <property type="match status" value="2"/>
</dbReference>
<evidence type="ECO:0000256" key="3">
    <source>
        <dbReference type="ARBA" id="ARBA00022679"/>
    </source>
</evidence>
<dbReference type="PANTHER" id="PTHR11252:SF0">
    <property type="entry name" value="POLYRIBONUCLEOTIDE NUCLEOTIDYLTRANSFERASE 1, MITOCHONDRIAL"/>
    <property type="match status" value="1"/>
</dbReference>
<keyword evidence="4" id="KW-0548">Nucleotidyltransferase</keyword>
<dbReference type="Gene3D" id="3.30.1370.10">
    <property type="entry name" value="K Homology domain, type 1"/>
    <property type="match status" value="1"/>
</dbReference>
<dbReference type="GO" id="GO:0003723">
    <property type="term" value="F:RNA binding"/>
    <property type="evidence" value="ECO:0007669"/>
    <property type="project" value="UniProtKB-UniRule"/>
</dbReference>
<dbReference type="GO" id="GO:0004654">
    <property type="term" value="F:polyribonucleotide nucleotidyltransferase activity"/>
    <property type="evidence" value="ECO:0007669"/>
    <property type="project" value="UniProtKB-UniRule"/>
</dbReference>
<dbReference type="InterPro" id="IPR036345">
    <property type="entry name" value="ExoRNase_PH_dom2_sf"/>
</dbReference>
<dbReference type="InterPro" id="IPR012340">
    <property type="entry name" value="NA-bd_OB-fold"/>
</dbReference>
<dbReference type="PROSITE" id="PS50126">
    <property type="entry name" value="S1"/>
    <property type="match status" value="1"/>
</dbReference>
<dbReference type="EMBL" id="VMGL01000054">
    <property type="protein sequence ID" value="TSC95797.1"/>
    <property type="molecule type" value="Genomic_DNA"/>
</dbReference>
<evidence type="ECO:0000313" key="10">
    <source>
        <dbReference type="Proteomes" id="UP000318711"/>
    </source>
</evidence>
<dbReference type="GO" id="GO:0006402">
    <property type="term" value="P:mRNA catabolic process"/>
    <property type="evidence" value="ECO:0007669"/>
    <property type="project" value="UniProtKB-UniRule"/>
</dbReference>
<reference evidence="9 10" key="1">
    <citation type="submission" date="2017-07" db="EMBL/GenBank/DDBJ databases">
        <title>Mechanisms for carbon and nitrogen cycling indicate functional differentiation within the Candidate Phyla Radiation.</title>
        <authorList>
            <person name="Danczak R.E."/>
            <person name="Johnston M.D."/>
            <person name="Kenah C."/>
            <person name="Slattery M."/>
            <person name="Wrighton K.C."/>
            <person name="Wilkins M.J."/>
        </authorList>
    </citation>
    <scope>NUCLEOTIDE SEQUENCE [LARGE SCALE GENOMIC DNA]</scope>
    <source>
        <strain evidence="9">Licking1014_2</strain>
    </source>
</reference>
<dbReference type="InterPro" id="IPR020568">
    <property type="entry name" value="Ribosomal_Su5_D2-typ_SF"/>
</dbReference>
<dbReference type="Pfam" id="PF03725">
    <property type="entry name" value="RNase_PH_C"/>
    <property type="match status" value="1"/>
</dbReference>
<evidence type="ECO:0000256" key="2">
    <source>
        <dbReference type="ARBA" id="ARBA00012416"/>
    </source>
</evidence>
<dbReference type="NCBIfam" id="TIGR03591">
    <property type="entry name" value="polynuc_phos"/>
    <property type="match status" value="1"/>
</dbReference>
<dbReference type="Gene3D" id="3.30.230.70">
    <property type="entry name" value="GHMP Kinase, N-terminal domain"/>
    <property type="match status" value="2"/>
</dbReference>
<evidence type="ECO:0000313" key="9">
    <source>
        <dbReference type="EMBL" id="TSC95797.1"/>
    </source>
</evidence>
<evidence type="ECO:0000259" key="8">
    <source>
        <dbReference type="PROSITE" id="PS50126"/>
    </source>
</evidence>
<dbReference type="SUPFAM" id="SSF46915">
    <property type="entry name" value="Polynucleotide phosphorylase/guanosine pentaphosphate synthase (PNPase/GPSI), domain 3"/>
    <property type="match status" value="1"/>
</dbReference>
<dbReference type="SUPFAM" id="SSF50249">
    <property type="entry name" value="Nucleic acid-binding proteins"/>
    <property type="match status" value="1"/>
</dbReference>
<gene>
    <name evidence="9" type="ORF">CEN88_425</name>
</gene>
<dbReference type="GO" id="GO:0006396">
    <property type="term" value="P:RNA processing"/>
    <property type="evidence" value="ECO:0007669"/>
    <property type="project" value="InterPro"/>
</dbReference>
<dbReference type="InterPro" id="IPR003029">
    <property type="entry name" value="S1_domain"/>
</dbReference>
<dbReference type="InterPro" id="IPR036456">
    <property type="entry name" value="PNPase_PH_RNA-bd_sf"/>
</dbReference>
<evidence type="ECO:0000256" key="1">
    <source>
        <dbReference type="ARBA" id="ARBA00007404"/>
    </source>
</evidence>
<organism evidence="9 10">
    <name type="scientific">Candidatus Berkelbacteria bacterium Licking1014_2</name>
    <dbReference type="NCBI Taxonomy" id="2017146"/>
    <lineage>
        <taxon>Bacteria</taxon>
        <taxon>Candidatus Berkelbacteria</taxon>
    </lineage>
</organism>
<sequence length="655" mass="71781">MEKVVVKTQFGADDLVLESGKLATNASAAVCATFGGTTVLATVTVGREPRENVDYLPLLVDYEERLYAAGKISGSRFIKREGRPTEQAILNCRMIDRSLRPMFPKEFRRDIQVIVTILSYDGSHDPDIAALNAASAALLISPAPFDQPVAACHIAGDIVNPTPEQLAESTFDVVVAGLKDGKIIMIETIAKEAKEEEIKQAISLGIESLKPVFQAQEELKKLFLAKNPRIQEEEEKEEALDKIIVGLDGEEKISPEDLKKKIGQVLGNDLTDWLEIAEERQRQKKIADFEKQVLGNFENNYKQKDLKNALDELIEEQVRQKVLTSGQRPDGRKVEEIRPLNMEVSCLPRTHGSAIFARGQNNHQTQALSIVTLAAPSAEQWLDTMEEFGFKRFMHHYNFPPFCIGEVSPLRSASRREIGHGSLAEKALVNLIPEKEKFPYTIRAVSEILSSNGSSSMASVCGASLALFDAGVPMKKAAAGVAIGLMTDANDENKYQILTDIQGIEDFGGDMDFKVAGTTDGISAIQMDTKLKGLTPKIVDEALERARLARLEILKQMAAIIAEPRAELSPFAPKIETIKIPVEKIGELIGPGGKTINKIIEECGGRDDGMVHISEISRERVPSVSAALKIGQKVKVKVVGVDPERGRIGLSIKQA</sequence>
<dbReference type="PROSITE" id="PS50084">
    <property type="entry name" value="KH_TYPE_1"/>
    <property type="match status" value="1"/>
</dbReference>
<evidence type="ECO:0000256" key="7">
    <source>
        <dbReference type="PROSITE-ProRule" id="PRU00117"/>
    </source>
</evidence>
<dbReference type="Proteomes" id="UP000318711">
    <property type="component" value="Unassembled WGS sequence"/>
</dbReference>
<dbReference type="GO" id="GO:0000175">
    <property type="term" value="F:3'-5'-RNA exonuclease activity"/>
    <property type="evidence" value="ECO:0007669"/>
    <property type="project" value="TreeGrafter"/>
</dbReference>
<dbReference type="Pfam" id="PF01138">
    <property type="entry name" value="RNase_PH"/>
    <property type="match status" value="2"/>
</dbReference>
<dbReference type="Pfam" id="PF00575">
    <property type="entry name" value="S1"/>
    <property type="match status" value="1"/>
</dbReference>
<dbReference type="PANTHER" id="PTHR11252">
    <property type="entry name" value="POLYRIBONUCLEOTIDE NUCLEOTIDYLTRANSFERASE"/>
    <property type="match status" value="1"/>
</dbReference>
<proteinExistence type="inferred from homology"/>
<keyword evidence="3 9" id="KW-0808">Transferase</keyword>
<evidence type="ECO:0000256" key="5">
    <source>
        <dbReference type="ARBA" id="ARBA00022884"/>
    </source>
</evidence>